<name>A0ABV8B7B5_9BACI</name>
<dbReference type="GO" id="GO:0016787">
    <property type="term" value="F:hydrolase activity"/>
    <property type="evidence" value="ECO:0007669"/>
    <property type="project" value="UniProtKB-KW"/>
</dbReference>
<proteinExistence type="predicted"/>
<comment type="caution">
    <text evidence="2">The sequence shown here is derived from an EMBL/GenBank/DDBJ whole genome shotgun (WGS) entry which is preliminary data.</text>
</comment>
<dbReference type="InterPro" id="IPR029058">
    <property type="entry name" value="AB_hydrolase_fold"/>
</dbReference>
<evidence type="ECO:0000313" key="3">
    <source>
        <dbReference type="Proteomes" id="UP001595752"/>
    </source>
</evidence>
<dbReference type="EMBL" id="JBHRZT010000068">
    <property type="protein sequence ID" value="MFC3885066.1"/>
    <property type="molecule type" value="Genomic_DNA"/>
</dbReference>
<dbReference type="Proteomes" id="UP001595752">
    <property type="component" value="Unassembled WGS sequence"/>
</dbReference>
<dbReference type="RefSeq" id="WP_377917124.1">
    <property type="nucleotide sequence ID" value="NZ_JBHRZT010000068.1"/>
</dbReference>
<organism evidence="2 3">
    <name type="scientific">Bacillus songklensis</name>
    <dbReference type="NCBI Taxonomy" id="1069116"/>
    <lineage>
        <taxon>Bacteria</taxon>
        <taxon>Bacillati</taxon>
        <taxon>Bacillota</taxon>
        <taxon>Bacilli</taxon>
        <taxon>Bacillales</taxon>
        <taxon>Bacillaceae</taxon>
        <taxon>Bacillus</taxon>
    </lineage>
</organism>
<dbReference type="Pfam" id="PF00561">
    <property type="entry name" value="Abhydrolase_1"/>
    <property type="match status" value="1"/>
</dbReference>
<keyword evidence="3" id="KW-1185">Reference proteome</keyword>
<reference evidence="3" key="1">
    <citation type="journal article" date="2019" name="Int. J. Syst. Evol. Microbiol.">
        <title>The Global Catalogue of Microorganisms (GCM) 10K type strain sequencing project: providing services to taxonomists for standard genome sequencing and annotation.</title>
        <authorList>
            <consortium name="The Broad Institute Genomics Platform"/>
            <consortium name="The Broad Institute Genome Sequencing Center for Infectious Disease"/>
            <person name="Wu L."/>
            <person name="Ma J."/>
        </authorList>
    </citation>
    <scope>NUCLEOTIDE SEQUENCE [LARGE SCALE GENOMIC DNA]</scope>
    <source>
        <strain evidence="3">CCUG 61889</strain>
    </source>
</reference>
<keyword evidence="2" id="KW-0378">Hydrolase</keyword>
<sequence>MEETGNPHGIPLLFIHGISQSRLCWRKQIHSDLGVDFRLITMDLRGHRQSEKPGFGYDDSRNWANDIQAVIESLHFLSASRAFPFLGECRPV</sequence>
<evidence type="ECO:0000259" key="1">
    <source>
        <dbReference type="Pfam" id="PF00561"/>
    </source>
</evidence>
<dbReference type="SUPFAM" id="SSF53474">
    <property type="entry name" value="alpha/beta-Hydrolases"/>
    <property type="match status" value="1"/>
</dbReference>
<accession>A0ABV8B7B5</accession>
<evidence type="ECO:0000313" key="2">
    <source>
        <dbReference type="EMBL" id="MFC3885066.1"/>
    </source>
</evidence>
<dbReference type="InterPro" id="IPR000073">
    <property type="entry name" value="AB_hydrolase_1"/>
</dbReference>
<gene>
    <name evidence="2" type="ORF">ACFOU2_16965</name>
</gene>
<feature type="domain" description="AB hydrolase-1" evidence="1">
    <location>
        <begin position="11"/>
        <end position="62"/>
    </location>
</feature>
<dbReference type="Gene3D" id="3.40.50.1820">
    <property type="entry name" value="alpha/beta hydrolase"/>
    <property type="match status" value="1"/>
</dbReference>
<protein>
    <submittedName>
        <fullName evidence="2">Alpha/beta fold hydrolase</fullName>
    </submittedName>
</protein>